<reference evidence="6" key="1">
    <citation type="journal article" date="2020" name="mSystems">
        <title>Genome- and Community-Level Interaction Insights into Carbon Utilization and Element Cycling Functions of Hydrothermarchaeota in Hydrothermal Sediment.</title>
        <authorList>
            <person name="Zhou Z."/>
            <person name="Liu Y."/>
            <person name="Xu W."/>
            <person name="Pan J."/>
            <person name="Luo Z.H."/>
            <person name="Li M."/>
        </authorList>
    </citation>
    <scope>NUCLEOTIDE SEQUENCE [LARGE SCALE GENOMIC DNA]</scope>
    <source>
        <strain evidence="6">SpSt-853</strain>
    </source>
</reference>
<dbReference type="SUPFAM" id="SSF55594">
    <property type="entry name" value="HPr-like"/>
    <property type="match status" value="1"/>
</dbReference>
<dbReference type="CDD" id="cd00367">
    <property type="entry name" value="PTS-HPr_like"/>
    <property type="match status" value="1"/>
</dbReference>
<comment type="subcellular location">
    <subcellularLocation>
        <location evidence="1">Cytoplasm</location>
    </subcellularLocation>
</comment>
<accession>A0A7C5EQH3</accession>
<dbReference type="GO" id="GO:0005737">
    <property type="term" value="C:cytoplasm"/>
    <property type="evidence" value="ECO:0007669"/>
    <property type="project" value="UniProtKB-SubCell"/>
</dbReference>
<dbReference type="PRINTS" id="PR00107">
    <property type="entry name" value="PHOSPHOCPHPR"/>
</dbReference>
<dbReference type="NCBIfam" id="TIGR01003">
    <property type="entry name" value="PTS_HPr_family"/>
    <property type="match status" value="1"/>
</dbReference>
<dbReference type="GO" id="GO:0009401">
    <property type="term" value="P:phosphoenolpyruvate-dependent sugar phosphotransferase system"/>
    <property type="evidence" value="ECO:0007669"/>
    <property type="project" value="UniProtKB-KW"/>
</dbReference>
<evidence type="ECO:0000313" key="6">
    <source>
        <dbReference type="EMBL" id="HGZ12118.1"/>
    </source>
</evidence>
<keyword evidence="3" id="KW-0963">Cytoplasm</keyword>
<organism evidence="6">
    <name type="scientific">Desulfobacca acetoxidans</name>
    <dbReference type="NCBI Taxonomy" id="60893"/>
    <lineage>
        <taxon>Bacteria</taxon>
        <taxon>Pseudomonadati</taxon>
        <taxon>Thermodesulfobacteriota</taxon>
        <taxon>Desulfobaccia</taxon>
        <taxon>Desulfobaccales</taxon>
        <taxon>Desulfobaccaceae</taxon>
        <taxon>Desulfobacca</taxon>
    </lineage>
</organism>
<evidence type="ECO:0000256" key="2">
    <source>
        <dbReference type="ARBA" id="ARBA00010736"/>
    </source>
</evidence>
<dbReference type="Pfam" id="PF00381">
    <property type="entry name" value="PTS-HPr"/>
    <property type="match status" value="1"/>
</dbReference>
<feature type="domain" description="HPr" evidence="5">
    <location>
        <begin position="10"/>
        <end position="97"/>
    </location>
</feature>
<sequence length="97" mass="10693">MAARKSDSMVAERELWVENRLGLHARPAMKIMKLAQQFQSQVYLEKDGVQASARDLLALLTLDCPQGSRLVVRAVGPDAAEAALAISRLFIQKFGEP</sequence>
<comment type="similarity">
    <text evidence="2">Belongs to the HPr family.</text>
</comment>
<dbReference type="PROSITE" id="PS51350">
    <property type="entry name" value="PTS_HPR_DOM"/>
    <property type="match status" value="1"/>
</dbReference>
<evidence type="ECO:0000256" key="4">
    <source>
        <dbReference type="ARBA" id="ARBA00022683"/>
    </source>
</evidence>
<proteinExistence type="inferred from homology"/>
<dbReference type="InterPro" id="IPR050399">
    <property type="entry name" value="HPr"/>
</dbReference>
<dbReference type="InterPro" id="IPR001020">
    <property type="entry name" value="PTS_HPr_His_P_site"/>
</dbReference>
<dbReference type="PANTHER" id="PTHR33705:SF2">
    <property type="entry name" value="PHOSPHOCARRIER PROTEIN NPR"/>
    <property type="match status" value="1"/>
</dbReference>
<keyword evidence="4" id="KW-0598">Phosphotransferase system</keyword>
<dbReference type="InterPro" id="IPR035895">
    <property type="entry name" value="HPr-like_sf"/>
</dbReference>
<dbReference type="InterPro" id="IPR000032">
    <property type="entry name" value="HPr-like"/>
</dbReference>
<dbReference type="Gene3D" id="3.30.1340.10">
    <property type="entry name" value="HPr-like"/>
    <property type="match status" value="1"/>
</dbReference>
<dbReference type="PROSITE" id="PS00369">
    <property type="entry name" value="PTS_HPR_HIS"/>
    <property type="match status" value="1"/>
</dbReference>
<dbReference type="PANTHER" id="PTHR33705">
    <property type="entry name" value="PHOSPHOCARRIER PROTEIN HPR"/>
    <property type="match status" value="1"/>
</dbReference>
<gene>
    <name evidence="6" type="ORF">ENW48_07865</name>
</gene>
<dbReference type="EMBL" id="DTKJ01000055">
    <property type="protein sequence ID" value="HGZ12118.1"/>
    <property type="molecule type" value="Genomic_DNA"/>
</dbReference>
<evidence type="ECO:0000259" key="5">
    <source>
        <dbReference type="PROSITE" id="PS51350"/>
    </source>
</evidence>
<evidence type="ECO:0000256" key="1">
    <source>
        <dbReference type="ARBA" id="ARBA00004496"/>
    </source>
</evidence>
<name>A0A7C5EQH3_9BACT</name>
<dbReference type="AlphaFoldDB" id="A0A7C5EQH3"/>
<protein>
    <submittedName>
        <fullName evidence="6">HPr family phosphocarrier protein</fullName>
    </submittedName>
</protein>
<comment type="caution">
    <text evidence="6">The sequence shown here is derived from an EMBL/GenBank/DDBJ whole genome shotgun (WGS) entry which is preliminary data.</text>
</comment>
<evidence type="ECO:0000256" key="3">
    <source>
        <dbReference type="ARBA" id="ARBA00022490"/>
    </source>
</evidence>